<dbReference type="Proteomes" id="UP000053477">
    <property type="component" value="Unassembled WGS sequence"/>
</dbReference>
<evidence type="ECO:0000313" key="4">
    <source>
        <dbReference type="Proteomes" id="UP000053477"/>
    </source>
</evidence>
<feature type="domain" description="Aminoglycoside phosphotransferase" evidence="2">
    <location>
        <begin position="156"/>
        <end position="266"/>
    </location>
</feature>
<organism evidence="3 4">
    <name type="scientific">Schizopora paradoxa</name>
    <dbReference type="NCBI Taxonomy" id="27342"/>
    <lineage>
        <taxon>Eukaryota</taxon>
        <taxon>Fungi</taxon>
        <taxon>Dikarya</taxon>
        <taxon>Basidiomycota</taxon>
        <taxon>Agaricomycotina</taxon>
        <taxon>Agaricomycetes</taxon>
        <taxon>Hymenochaetales</taxon>
        <taxon>Schizoporaceae</taxon>
        <taxon>Schizopora</taxon>
    </lineage>
</organism>
<evidence type="ECO:0000259" key="2">
    <source>
        <dbReference type="Pfam" id="PF01636"/>
    </source>
</evidence>
<feature type="compositionally biased region" description="Low complexity" evidence="1">
    <location>
        <begin position="561"/>
        <end position="574"/>
    </location>
</feature>
<keyword evidence="4" id="KW-1185">Reference proteome</keyword>
<sequence>MGISTPVLADDVSHWRVPGDDDQGQEARRALYAHSLAGSDDDESDGFEKISNVTDTNTRRETTAEPVIATVATNATPLKWDDDIDARDRLREARHDQAFFAAHHQHVVHVQDQQLGAAATAAPTGTQAGVLIPLEVDRRFVREVMKEKLGSEVVRIRFISSGTFHKAYLITLSSPTQSTYTQVVLRVARRFLPKLKTESEVATLRYLRAHTSVPVPEVYWYDANPYNRLGGEYIVMEKAKGVPLRKVYHSLPHKTLTRFLADLARLVIEVFGHRFSRVGSLYCGEDKSSQNGASQTKQKLNGIGSRSAVSPQFPPTPIVLPSLIPTPPNAGTKTKMANHLLAMIQPLAPPSPTTPPLPVNAPNGLNELIRPALATALSAPTLPSTLLSLRSPQRKLSAQESSSSGPQTLDASDSDFKYHIGPIVSWPFFGSSRGSLSHTQPQEIDRGPWQSAEDYYSACVDRELRGVERENEGRVRVGRLRMDPDEVVVRKKRTRGKIVGANNKGRVFDVRRPVASTVRTGSRLRNEWGFGNVPNAKERGTPDGDGSFSPARYPPLAFALSSSSNGASSSSATSENDDDSDTDSVDSDTSSSSSASVASDEDAFYRDYRCHQRSTFLVAELQRRKDTVLGEMQRWKGVMEDLEGVLNETVSKLVGSEQASHNANDDLSGDGEFALDCHDLSLDNVFVDEKDPGRITCIIDWESTTTRPLWQCAHLPSLLLTSPFASKLFRRAVASLASSGSLSGSASSAAISTLVQSSFNAVTLSSVPECDETQQTRRTASLASQWLLFERLGAPLRYAHKAAEWDGWEEGLVSTVLGEDEQEDESVKTQFRGLGVGTGGIVRLMDPATGANSSNNKPERKIEEPLVLEMKRVCANLLQAGTGQSRPGHKEVRRKHGGHLDHVLSLSIGSNTGSHGSSTARVRTHTLDSAQQTSSAELTPGGRSSSIGRGLTNLALSNAAIGGAPGLSAAVATGARRKSHGACVDDVTDGAEREREKMLDMRGDVCGGRGGELGRRLEAWLVERTGDEVDGSVEDAGDDVGMPLESPTVVGVATHC</sequence>
<dbReference type="InterPro" id="IPR002575">
    <property type="entry name" value="Aminoglycoside_PTrfase"/>
</dbReference>
<protein>
    <recommendedName>
        <fullName evidence="2">Aminoglycoside phosphotransferase domain-containing protein</fullName>
    </recommendedName>
</protein>
<proteinExistence type="predicted"/>
<dbReference type="OrthoDB" id="10003767at2759"/>
<dbReference type="AlphaFoldDB" id="A0A0H2RQS0"/>
<feature type="region of interest" description="Disordered" evidence="1">
    <location>
        <begin position="525"/>
        <end position="596"/>
    </location>
</feature>
<dbReference type="PANTHER" id="PTHR21310:SF15">
    <property type="entry name" value="AMINOGLYCOSIDE PHOSPHOTRANSFERASE DOMAIN-CONTAINING PROTEIN"/>
    <property type="match status" value="1"/>
</dbReference>
<dbReference type="InterPro" id="IPR051678">
    <property type="entry name" value="AGP_Transferase"/>
</dbReference>
<feature type="compositionally biased region" description="Polar residues" evidence="1">
    <location>
        <begin position="394"/>
        <end position="411"/>
    </location>
</feature>
<evidence type="ECO:0000256" key="1">
    <source>
        <dbReference type="SAM" id="MobiDB-lite"/>
    </source>
</evidence>
<feature type="region of interest" description="Disordered" evidence="1">
    <location>
        <begin position="285"/>
        <end position="308"/>
    </location>
</feature>
<feature type="compositionally biased region" description="Polar residues" evidence="1">
    <location>
        <begin position="289"/>
        <end position="299"/>
    </location>
</feature>
<dbReference type="STRING" id="27342.A0A0H2RQS0"/>
<dbReference type="Gene3D" id="3.30.200.20">
    <property type="entry name" value="Phosphorylase Kinase, domain 1"/>
    <property type="match status" value="1"/>
</dbReference>
<dbReference type="InterPro" id="IPR011009">
    <property type="entry name" value="Kinase-like_dom_sf"/>
</dbReference>
<dbReference type="InParanoid" id="A0A0H2RQS0"/>
<name>A0A0H2RQS0_9AGAM</name>
<feature type="region of interest" description="Disordered" evidence="1">
    <location>
        <begin position="390"/>
        <end position="414"/>
    </location>
</feature>
<reference evidence="3 4" key="1">
    <citation type="submission" date="2015-04" db="EMBL/GenBank/DDBJ databases">
        <title>Complete genome sequence of Schizopora paradoxa KUC8140, a cosmopolitan wood degrader in East Asia.</title>
        <authorList>
            <consortium name="DOE Joint Genome Institute"/>
            <person name="Min B."/>
            <person name="Park H."/>
            <person name="Jang Y."/>
            <person name="Kim J.-J."/>
            <person name="Kim K.H."/>
            <person name="Pangilinan J."/>
            <person name="Lipzen A."/>
            <person name="Riley R."/>
            <person name="Grigoriev I.V."/>
            <person name="Spatafora J.W."/>
            <person name="Choi I.-G."/>
        </authorList>
    </citation>
    <scope>NUCLEOTIDE SEQUENCE [LARGE SCALE GENOMIC DNA]</scope>
    <source>
        <strain evidence="3 4">KUC8140</strain>
    </source>
</reference>
<accession>A0A0H2RQS0</accession>
<dbReference type="EMBL" id="KQ085991">
    <property type="protein sequence ID" value="KLO11828.1"/>
    <property type="molecule type" value="Genomic_DNA"/>
</dbReference>
<feature type="compositionally biased region" description="Polar residues" evidence="1">
    <location>
        <begin position="907"/>
        <end position="945"/>
    </location>
</feature>
<feature type="compositionally biased region" description="Acidic residues" evidence="1">
    <location>
        <begin position="575"/>
        <end position="586"/>
    </location>
</feature>
<feature type="region of interest" description="Disordered" evidence="1">
    <location>
        <begin position="904"/>
        <end position="945"/>
    </location>
</feature>
<dbReference type="Pfam" id="PF01636">
    <property type="entry name" value="APH"/>
    <property type="match status" value="1"/>
</dbReference>
<feature type="compositionally biased region" description="Low complexity" evidence="1">
    <location>
        <begin position="587"/>
        <end position="596"/>
    </location>
</feature>
<dbReference type="SUPFAM" id="SSF56112">
    <property type="entry name" value="Protein kinase-like (PK-like)"/>
    <property type="match status" value="1"/>
</dbReference>
<gene>
    <name evidence="3" type="ORF">SCHPADRAFT_905694</name>
</gene>
<dbReference type="PANTHER" id="PTHR21310">
    <property type="entry name" value="AMINOGLYCOSIDE PHOSPHOTRANSFERASE-RELATED-RELATED"/>
    <property type="match status" value="1"/>
</dbReference>
<evidence type="ECO:0000313" key="3">
    <source>
        <dbReference type="EMBL" id="KLO11828.1"/>
    </source>
</evidence>